<organism evidence="6 7">
    <name type="scientific">Oesophagostomum dentatum</name>
    <name type="common">Nodular worm</name>
    <dbReference type="NCBI Taxonomy" id="61180"/>
    <lineage>
        <taxon>Eukaryota</taxon>
        <taxon>Metazoa</taxon>
        <taxon>Ecdysozoa</taxon>
        <taxon>Nematoda</taxon>
        <taxon>Chromadorea</taxon>
        <taxon>Rhabditida</taxon>
        <taxon>Rhabditina</taxon>
        <taxon>Rhabditomorpha</taxon>
        <taxon>Strongyloidea</taxon>
        <taxon>Strongylidae</taxon>
        <taxon>Oesophagostomum</taxon>
    </lineage>
</organism>
<dbReference type="GO" id="GO:0043122">
    <property type="term" value="P:regulation of canonical NF-kappaB signal transduction"/>
    <property type="evidence" value="ECO:0007669"/>
    <property type="project" value="TreeGrafter"/>
</dbReference>
<proteinExistence type="predicted"/>
<evidence type="ECO:0000313" key="7">
    <source>
        <dbReference type="Proteomes" id="UP000053660"/>
    </source>
</evidence>
<feature type="zinc finger region" description="TRAF-type" evidence="4">
    <location>
        <begin position="72"/>
        <end position="123"/>
    </location>
</feature>
<dbReference type="PROSITE" id="PS50145">
    <property type="entry name" value="ZF_TRAF"/>
    <property type="match status" value="2"/>
</dbReference>
<evidence type="ECO:0000256" key="3">
    <source>
        <dbReference type="ARBA" id="ARBA00022833"/>
    </source>
</evidence>
<feature type="zinc finger region" description="TRAF-type" evidence="4">
    <location>
        <begin position="125"/>
        <end position="171"/>
    </location>
</feature>
<protein>
    <submittedName>
        <fullName evidence="6">TRAF-type zinc finger</fullName>
    </submittedName>
</protein>
<dbReference type="EMBL" id="KN556900">
    <property type="protein sequence ID" value="KHJ87843.1"/>
    <property type="molecule type" value="Genomic_DNA"/>
</dbReference>
<keyword evidence="7" id="KW-1185">Reference proteome</keyword>
<evidence type="ECO:0000256" key="1">
    <source>
        <dbReference type="ARBA" id="ARBA00022723"/>
    </source>
</evidence>
<dbReference type="FunFam" id="3.30.40.10:FF:000121">
    <property type="entry name" value="TNF receptor-associated factor"/>
    <property type="match status" value="1"/>
</dbReference>
<evidence type="ECO:0000259" key="5">
    <source>
        <dbReference type="PROSITE" id="PS50145"/>
    </source>
</evidence>
<dbReference type="PANTHER" id="PTHR10131">
    <property type="entry name" value="TNF RECEPTOR ASSOCIATED FACTOR"/>
    <property type="match status" value="1"/>
</dbReference>
<name>A0A0B1SRA1_OESDE</name>
<keyword evidence="3 4" id="KW-0862">Zinc</keyword>
<dbReference type="PANTHER" id="PTHR10131:SF151">
    <property type="entry name" value="TNF RECEPTOR ASSOCIATED FACTOR (TRAF) HOMOLOG"/>
    <property type="match status" value="1"/>
</dbReference>
<accession>A0A0B1SRA1</accession>
<feature type="non-terminal residue" evidence="6">
    <location>
        <position position="253"/>
    </location>
</feature>
<keyword evidence="1 4" id="KW-0479">Metal-binding</keyword>
<feature type="domain" description="TRAF-type" evidence="5">
    <location>
        <begin position="72"/>
        <end position="123"/>
    </location>
</feature>
<dbReference type="InterPro" id="IPR013083">
    <property type="entry name" value="Znf_RING/FYVE/PHD"/>
</dbReference>
<keyword evidence="2 4" id="KW-0863">Zinc-finger</keyword>
<dbReference type="Pfam" id="PF02176">
    <property type="entry name" value="zf-TRAF"/>
    <property type="match status" value="1"/>
</dbReference>
<dbReference type="AlphaFoldDB" id="A0A0B1SRA1"/>
<dbReference type="InterPro" id="IPR001293">
    <property type="entry name" value="Znf_TRAF"/>
</dbReference>
<reference evidence="6 7" key="1">
    <citation type="submission" date="2014-03" db="EMBL/GenBank/DDBJ databases">
        <title>Draft genome of the hookworm Oesophagostomum dentatum.</title>
        <authorList>
            <person name="Mitreva M."/>
        </authorList>
    </citation>
    <scope>NUCLEOTIDE SEQUENCE [LARGE SCALE GENOMIC DNA]</scope>
    <source>
        <strain evidence="6 7">OD-Hann</strain>
    </source>
</reference>
<evidence type="ECO:0000313" key="6">
    <source>
        <dbReference type="EMBL" id="KHJ87843.1"/>
    </source>
</evidence>
<dbReference type="SUPFAM" id="SSF49599">
    <property type="entry name" value="TRAF domain-like"/>
    <property type="match status" value="1"/>
</dbReference>
<evidence type="ECO:0000256" key="4">
    <source>
        <dbReference type="PROSITE-ProRule" id="PRU00207"/>
    </source>
</evidence>
<gene>
    <name evidence="6" type="ORF">OESDEN_12375</name>
</gene>
<feature type="domain" description="TRAF-type" evidence="5">
    <location>
        <begin position="125"/>
        <end position="171"/>
    </location>
</feature>
<sequence>MKSHSKKDYLTSVPAPSAISPTPCPVCQAEVTAESLKSDKKKHRQVQALVVKCPFHHDGCSWEGPLKEMQRHAERCEYHAIPCTNECGKMVPEREMAEHLATCQKKLGRCNYCNLQVKSAHLEKHLKICPRMIISCPFQCGLVDRPREEIEKHRSSCPNVDSACPFVEIGCSYVGDKGSVQKHLTDEPIRHLMYLCDEVTELKNFHIMIQSQNTAIEERYEELMKKTQTAAQMYGAQLVWRIEDVAQKMNDAK</sequence>
<dbReference type="OrthoDB" id="5574452at2759"/>
<evidence type="ECO:0000256" key="2">
    <source>
        <dbReference type="ARBA" id="ARBA00022771"/>
    </source>
</evidence>
<dbReference type="GO" id="GO:0008270">
    <property type="term" value="F:zinc ion binding"/>
    <property type="evidence" value="ECO:0007669"/>
    <property type="project" value="UniProtKB-KW"/>
</dbReference>
<dbReference type="Proteomes" id="UP000053660">
    <property type="component" value="Unassembled WGS sequence"/>
</dbReference>
<dbReference type="Gene3D" id="3.30.40.10">
    <property type="entry name" value="Zinc/RING finger domain, C3HC4 (zinc finger)"/>
    <property type="match status" value="2"/>
</dbReference>